<feature type="binding site" evidence="10">
    <location>
        <position position="2718"/>
    </location>
    <ligand>
        <name>ATP</name>
        <dbReference type="ChEBI" id="CHEBI:30616"/>
    </ligand>
</feature>
<dbReference type="InterPro" id="IPR007110">
    <property type="entry name" value="Ig-like_dom"/>
</dbReference>
<proteinExistence type="inferred from homology"/>
<protein>
    <submittedName>
        <fullName evidence="19">Triple functional domain protein isoform X7</fullName>
    </submittedName>
</protein>
<feature type="region of interest" description="Disordered" evidence="11">
    <location>
        <begin position="2381"/>
        <end position="2444"/>
    </location>
</feature>
<feature type="region of interest" description="Disordered" evidence="11">
    <location>
        <begin position="1763"/>
        <end position="1842"/>
    </location>
</feature>
<dbReference type="CDD" id="cd00160">
    <property type="entry name" value="RhoGEF"/>
    <property type="match status" value="2"/>
</dbReference>
<dbReference type="InterPro" id="IPR002017">
    <property type="entry name" value="Spectrin_repeat"/>
</dbReference>
<feature type="compositionally biased region" description="Low complexity" evidence="11">
    <location>
        <begin position="1768"/>
        <end position="1789"/>
    </location>
</feature>
<dbReference type="InterPro" id="IPR013098">
    <property type="entry name" value="Ig_I-set"/>
</dbReference>
<dbReference type="SUPFAM" id="SSF46966">
    <property type="entry name" value="Spectrin repeat"/>
    <property type="match status" value="4"/>
</dbReference>
<evidence type="ECO:0000256" key="9">
    <source>
        <dbReference type="PROSITE-ProRule" id="PRU00192"/>
    </source>
</evidence>
<dbReference type="SMART" id="SM00150">
    <property type="entry name" value="SPEC"/>
    <property type="match status" value="6"/>
</dbReference>
<dbReference type="InterPro" id="IPR035899">
    <property type="entry name" value="DBL_dom_sf"/>
</dbReference>
<evidence type="ECO:0000256" key="10">
    <source>
        <dbReference type="PROSITE-ProRule" id="PRU10141"/>
    </source>
</evidence>
<dbReference type="InterPro" id="IPR055251">
    <property type="entry name" value="SOS1_NGEF_PH"/>
</dbReference>
<dbReference type="InterPro" id="IPR018159">
    <property type="entry name" value="Spectrin/alpha-actinin"/>
</dbReference>
<dbReference type="InterPro" id="IPR001452">
    <property type="entry name" value="SH3_domain"/>
</dbReference>
<dbReference type="Pfam" id="PF07679">
    <property type="entry name" value="I-set"/>
    <property type="match status" value="1"/>
</dbReference>
<dbReference type="CDD" id="cd00176">
    <property type="entry name" value="SPEC"/>
    <property type="match status" value="3"/>
</dbReference>
<dbReference type="InterPro" id="IPR036179">
    <property type="entry name" value="Ig-like_dom_sf"/>
</dbReference>
<dbReference type="GeneID" id="100200164"/>
<feature type="domain" description="PH" evidence="13">
    <location>
        <begin position="1512"/>
        <end position="1624"/>
    </location>
</feature>
<evidence type="ECO:0000256" key="8">
    <source>
        <dbReference type="ARBA" id="ARBA00022840"/>
    </source>
</evidence>
<dbReference type="PANTHER" id="PTHR22826:SF106">
    <property type="entry name" value="TRIO, ISOFORM A"/>
    <property type="match status" value="1"/>
</dbReference>
<dbReference type="InterPro" id="IPR008271">
    <property type="entry name" value="Ser/Thr_kinase_AS"/>
</dbReference>
<dbReference type="SUPFAM" id="SSF50044">
    <property type="entry name" value="SH3-domain"/>
    <property type="match status" value="2"/>
</dbReference>
<dbReference type="InterPro" id="IPR011993">
    <property type="entry name" value="PH-like_dom_sf"/>
</dbReference>
<sequence>MSLKRNRNIKAILKKLKSSTSFEDDENIDNNKFNEKEKLTENKECDIDALELNREQKKNNTVRGEHPLVYRANDVQDLLGNLAQITGGYDRKGFLFLTILKNACQEEAKIEDVKKVILYLASTRSSEEKQKGFSFLVCLKPTQPFGNVKPITKLLQDGFPFKIFAVYIIKPEKYREKILSSSMASSKYRFEINVVSKENVFTFIAPEELTEDLGGTYIYQHNDWLSMRLAFEKFLFETYALSSKLDDIKRSLLQDDYALTVDGVRDQIQHHQYVRKWIEKAPVGLLAEEGNNVIQVIKNSCKCQNESEMKDEYRDAVIKVHTVLGELKDKIVLLKDLWINRRTQLEQRFQFNLFKQDAEKMLSWINENRTEFMSNYTEIGDNTEYAKELCEEHKQFEDNCVDVQANINAILQVANKLHDMQFFDVELIERLTNKLDLEWEKLHMAVKRRSIMLAASVSFHMKSEEYLEKTKLWNDDLLSIETRSISNESMLNEILEHYNCLKQNMHESYDKVSLEAKSLLSALQRPPANDTREEKVRSRLSDYTEAASHVMDVIVEMYEQNKQLNIQWEKTRCRVHQKYKLYLFGADCDKILKYLKGNGNNFLSKYSWVGDGLEIAEELLADQDEFEKSFQETYLKAKKLLETAVHLAEKKECDPQEIKQKALQIETEVKLFTSKIKKRRELLKMAVSFYKNAQKLTKMTEKLKEDMNLDATSTEPQNFDEMLEKHRHECEATLEKLLSTVQEGENLSAELLQESRVTDKDTRTSWFSTGSNSPEQSRLAVELYLKELNLNRMQLQKLWKGRQQKLDYWVKVKHYERDTNLLYLDVKKWNSSWQKKELSSDFKKASSMFERFENEFKAFINRFHVLVSEGKELEKELASCGVVVTIAVSDNGKVDSVKYVSEVLRKLVLEFDFIKKINTSLRVKYEFTLKQRKLEADAKKVSGWIRHGESILEASLEAGHSLYEAEALLREYERFHVAIETTRLGVLDVCKSSENLIKEGHPDPICIKAIIDEVESKWHFLMKRSEERRAVVFSSYNFYRATDQVAKLLEKFSKDCKSDEDPCSKLSDYDLKHKKEKLEACMKNTEPERKAVEEGCLKVKESSEEFLKNVLPASSGFPLIVDGSIGRLEIIVHDLVEQVVSQETYVLKQLQLRKTVVAGCVEYVLFQEEVEQVLELITDQGTVVSEGFKALDEVISSEGVESSLYVQKQEEYQKIFEDIHKKVKDLLEQASLLINKTHFHRTNISDLANAINMRYKDLALHMKHYRKSLEIKFGYSLPELEDESEWPSLSLLRVQSAEISNVTRRDVSNDSGIHEMTEEKRRSVKRIEFVIKELIQTEKAYVDDLRCCIENFLLPTYNNPQFPEMLQGQQHIIFGNIERIFEFHSSIFLKCLEKYEHSPENVGHAFIDWEDSFHMYVDFCANKPDSNALLIEHGENFFEDLQLKRGLGLSLAAYLIKPVQRITKYQLLLKELVSSCDSDANLQLGLDVMLNVPRRANDAMYLCMIRGFDEGSLESLGKILLQDSFSVWDPKHILKKGKDRHVFLFEQALLFCKEVKDSNGKCTFTFKFKMKTNELGLTEHVAEDSSKFAVWTGQPPFTEEKRIIKAESNVVKLMWVREIRELMQQFQFGMLVPQTSFYPQSPKKGSKNRKSTSVADMSMTSDGGCNRSSGDFDTATICSRTSLENCARTDIFIVTDDYIAKSSHEICLTRGQHVEILSRPPGSRSWRVRTYDEVLGQDSEGMVPYSILRKVDESPMRGIRNSVETLNSQSSEDSYQQDSPKGSIQSISSDSKKRKSTKSEFMSGTLKMRTWARSSGRKLNANIRSSQPSTPTRQKNISGGGTNKLQALLGAPKKEIDLLIRPSDGTYATLGRSASRNTERVKFLSALDHDDPGFQEGDYDSEDSVNDICTNLNGSIKEDSDERATTKRNRILAEMIETEKEYINVLEIANLAILPSMNKRTDIPDDLRGKEKVIFGNIPSLLHFHKIFIKEFEPCNAVPENVASVFLKFEKEFEMYIQYCANKPRSAALVSDYLQSFFNDITEKENTIGLENLLMRPVDRIMKYHSMLKEFTKYSWRSGKDTTELVKALHQMYTILKKADDVMNVGMMSGFPDNLNNQGLLLLQDTVFVADVKAQVLPVEKRVFLFEKQLIFCEPFERKPKLLTYIYRHCIKTKNLGLMANYDEDICKLAIWGKQENGFSEIYVLTTRSPASKKLWHESIRKIIEDQYVCDKDEIPADLGKVLNNYNRIFKTSNFVPNNISNENFDHSVDELCRTKISEESSRDNAYKTPVATLQHVKLIPLDEAKSLDDLTKPFAHEKYIVLETREKQNADEISVKEREIVYLVSKLKKNNDFFMVQNTSKEQSGLVPIKILRKLDNENLLTPNSSNDKAKKESSKRSKTFSSSTLLRTASLRRKKRKDKDKTGSISNISEISSPIVNEPKQSTSANSINFSIDSDLDELHNVQADNSLDITTQNVNSKQAPIIDNPLNDVIIKAGLPLKLSCIINAGSPPCITWGFNEKTVTSNDRYNITCTNNLCTFEIATSEPCDSGCYTVTATNYFGSTSCSCNVLIKTESNLSLIFKPIIRTTSSSSVNLEWNPPEYIFVKSYTIQQISSAEWETVITEWHDTIATINGLHSDHSYMFRIVAYYDTDSIITSEPSDPIKLFKETKLTHKPCEIKWLGNIEEHYQICGELGRGRFSVVKRCVRKNTKEEFAAKIFRRRLISKETVESEVAVMQSLNHAGVVKVFEIYEAPKSLIIIQQMLSGGRLFDHIVVMDMLTENLAKLYIIQLLKAVQYIHSLSIAHLDIKPENILLSDGPENIVLSDFGDAIRLRSVPYQHEMNGNPEFLAPEIITGKAVSLLTDMWSIGVVVYVLLSGVSPFFSDNSARLCENITQLRYKFPGDFFGDISDEAKDFIEDLLVVEQSLRPNAKKCLESTWLITDTVNNELYEKSITLSRLAAFNARRHYQYEISNNKLTGTQNISPLKKESSNNRR</sequence>
<keyword evidence="6" id="KW-0344">Guanine-nucleotide releasing factor</keyword>
<organism evidence="18 19">
    <name type="scientific">Hydra vulgaris</name>
    <name type="common">Hydra</name>
    <name type="synonym">Hydra attenuata</name>
    <dbReference type="NCBI Taxonomy" id="6087"/>
    <lineage>
        <taxon>Eukaryota</taxon>
        <taxon>Metazoa</taxon>
        <taxon>Cnidaria</taxon>
        <taxon>Hydrozoa</taxon>
        <taxon>Hydroidolina</taxon>
        <taxon>Anthoathecata</taxon>
        <taxon>Aplanulata</taxon>
        <taxon>Hydridae</taxon>
        <taxon>Hydra</taxon>
    </lineage>
</organism>
<dbReference type="SMART" id="SM00060">
    <property type="entry name" value="FN3"/>
    <property type="match status" value="1"/>
</dbReference>
<dbReference type="Pfam" id="PF00435">
    <property type="entry name" value="Spectrin"/>
    <property type="match status" value="2"/>
</dbReference>
<dbReference type="InterPro" id="IPR003961">
    <property type="entry name" value="FN3_dom"/>
</dbReference>
<feature type="domain" description="DH" evidence="14">
    <location>
        <begin position="1927"/>
        <end position="2102"/>
    </location>
</feature>
<dbReference type="Pfam" id="PF00069">
    <property type="entry name" value="Pkinase"/>
    <property type="match status" value="1"/>
</dbReference>
<evidence type="ECO:0000259" key="14">
    <source>
        <dbReference type="PROSITE" id="PS50010"/>
    </source>
</evidence>
<dbReference type="InterPro" id="IPR000219">
    <property type="entry name" value="DH_dom"/>
</dbReference>
<dbReference type="PROSITE" id="PS50003">
    <property type="entry name" value="PH_DOMAIN"/>
    <property type="match status" value="1"/>
</dbReference>
<feature type="compositionally biased region" description="Low complexity" evidence="11">
    <location>
        <begin position="2401"/>
        <end position="2411"/>
    </location>
</feature>
<feature type="domain" description="DH" evidence="14">
    <location>
        <begin position="1326"/>
        <end position="1499"/>
    </location>
</feature>
<dbReference type="PROSITE" id="PS50835">
    <property type="entry name" value="IG_LIKE"/>
    <property type="match status" value="1"/>
</dbReference>
<name>A0ABM4C3W1_HYDVU</name>
<evidence type="ECO:0000313" key="18">
    <source>
        <dbReference type="Proteomes" id="UP001652625"/>
    </source>
</evidence>
<dbReference type="SMART" id="SM00326">
    <property type="entry name" value="SH3"/>
    <property type="match status" value="2"/>
</dbReference>
<dbReference type="SMART" id="SM00220">
    <property type="entry name" value="S_TKc"/>
    <property type="match status" value="1"/>
</dbReference>
<dbReference type="InterPro" id="IPR051336">
    <property type="entry name" value="RhoGEF_Guanine_NuclExch_SF"/>
</dbReference>
<keyword evidence="18" id="KW-1185">Reference proteome</keyword>
<dbReference type="PROSITE" id="PS50853">
    <property type="entry name" value="FN3"/>
    <property type="match status" value="1"/>
</dbReference>
<dbReference type="Gene3D" id="1.20.58.60">
    <property type="match status" value="4"/>
</dbReference>
<dbReference type="PROSITE" id="PS50002">
    <property type="entry name" value="SH3"/>
    <property type="match status" value="1"/>
</dbReference>
<evidence type="ECO:0000256" key="4">
    <source>
        <dbReference type="ARBA" id="ARBA00022490"/>
    </source>
</evidence>
<keyword evidence="4" id="KW-0963">Cytoplasm</keyword>
<dbReference type="InterPro" id="IPR036116">
    <property type="entry name" value="FN3_sf"/>
</dbReference>
<dbReference type="PROSITE" id="PS50011">
    <property type="entry name" value="PROTEIN_KINASE_DOM"/>
    <property type="match status" value="1"/>
</dbReference>
<dbReference type="SUPFAM" id="SSF48726">
    <property type="entry name" value="Immunoglobulin"/>
    <property type="match status" value="1"/>
</dbReference>
<evidence type="ECO:0000259" key="16">
    <source>
        <dbReference type="PROSITE" id="PS50835"/>
    </source>
</evidence>
<dbReference type="SUPFAM" id="SSF50729">
    <property type="entry name" value="PH domain-like"/>
    <property type="match status" value="2"/>
</dbReference>
<keyword evidence="5" id="KW-0597">Phosphoprotein</keyword>
<dbReference type="Gene3D" id="2.30.30.40">
    <property type="entry name" value="SH3 Domains"/>
    <property type="match status" value="2"/>
</dbReference>
<dbReference type="InterPro" id="IPR001251">
    <property type="entry name" value="CRAL-TRIO_dom"/>
</dbReference>
<evidence type="ECO:0000256" key="1">
    <source>
        <dbReference type="ARBA" id="ARBA00004496"/>
    </source>
</evidence>
<keyword evidence="8 10" id="KW-0067">ATP-binding</keyword>
<dbReference type="InterPro" id="IPR017441">
    <property type="entry name" value="Protein_kinase_ATP_BS"/>
</dbReference>
<gene>
    <name evidence="19" type="primary">LOC100200164</name>
</gene>
<feature type="compositionally biased region" description="Polar residues" evidence="11">
    <location>
        <begin position="1651"/>
        <end position="1666"/>
    </location>
</feature>
<dbReference type="Pfam" id="PF13716">
    <property type="entry name" value="CRAL_TRIO_2"/>
    <property type="match status" value="1"/>
</dbReference>
<comment type="similarity">
    <text evidence="2">Belongs to the protein kinase superfamily. CAMK Ser/Thr protein kinase family.</text>
</comment>
<dbReference type="RefSeq" id="XP_065656253.1">
    <property type="nucleotide sequence ID" value="XM_065800181.1"/>
</dbReference>
<feature type="domain" description="Ig-like" evidence="16">
    <location>
        <begin position="2483"/>
        <end position="2579"/>
    </location>
</feature>
<reference evidence="19" key="1">
    <citation type="submission" date="2025-08" db="UniProtKB">
        <authorList>
            <consortium name="RefSeq"/>
        </authorList>
    </citation>
    <scope>IDENTIFICATION</scope>
</reference>
<dbReference type="Proteomes" id="UP001652625">
    <property type="component" value="Chromosome 06"/>
</dbReference>
<evidence type="ECO:0000256" key="2">
    <source>
        <dbReference type="ARBA" id="ARBA00006692"/>
    </source>
</evidence>
<feature type="compositionally biased region" description="Low complexity" evidence="11">
    <location>
        <begin position="2426"/>
        <end position="2441"/>
    </location>
</feature>
<dbReference type="SMART" id="SM00325">
    <property type="entry name" value="RhoGEF"/>
    <property type="match status" value="2"/>
</dbReference>
<dbReference type="InterPro" id="IPR036028">
    <property type="entry name" value="SH3-like_dom_sf"/>
</dbReference>
<accession>A0ABM4C3W1</accession>
<evidence type="ECO:0000256" key="7">
    <source>
        <dbReference type="ARBA" id="ARBA00022741"/>
    </source>
</evidence>
<dbReference type="Pfam" id="PF22697">
    <property type="entry name" value="SOS1_NGEF_PH"/>
    <property type="match status" value="2"/>
</dbReference>
<evidence type="ECO:0000259" key="13">
    <source>
        <dbReference type="PROSITE" id="PS50003"/>
    </source>
</evidence>
<dbReference type="Gene3D" id="1.20.900.10">
    <property type="entry name" value="Dbl homology (DH) domain"/>
    <property type="match status" value="2"/>
</dbReference>
<evidence type="ECO:0000259" key="15">
    <source>
        <dbReference type="PROSITE" id="PS50011"/>
    </source>
</evidence>
<keyword evidence="3 9" id="KW-0728">SH3 domain</keyword>
<dbReference type="Gene3D" id="2.60.40.10">
    <property type="entry name" value="Immunoglobulins"/>
    <property type="match status" value="2"/>
</dbReference>
<dbReference type="Gene3D" id="2.30.29.30">
    <property type="entry name" value="Pleckstrin-homology domain (PH domain)/Phosphotyrosine-binding domain (PTB)"/>
    <property type="match status" value="2"/>
</dbReference>
<dbReference type="PROSITE" id="PS00107">
    <property type="entry name" value="PROTEIN_KINASE_ATP"/>
    <property type="match status" value="1"/>
</dbReference>
<dbReference type="PROSITE" id="PS00108">
    <property type="entry name" value="PROTEIN_KINASE_ST"/>
    <property type="match status" value="1"/>
</dbReference>
<dbReference type="PANTHER" id="PTHR22826">
    <property type="entry name" value="RHO GUANINE EXCHANGE FACTOR-RELATED"/>
    <property type="match status" value="1"/>
</dbReference>
<dbReference type="SMART" id="SM00233">
    <property type="entry name" value="PH"/>
    <property type="match status" value="2"/>
</dbReference>
<dbReference type="Gene3D" id="3.30.200.20">
    <property type="entry name" value="Phosphorylase Kinase, domain 1"/>
    <property type="match status" value="1"/>
</dbReference>
<feature type="region of interest" description="Disordered" evidence="11">
    <location>
        <begin position="1639"/>
        <end position="1666"/>
    </location>
</feature>
<feature type="domain" description="Fibronectin type-III" evidence="17">
    <location>
        <begin position="2580"/>
        <end position="2673"/>
    </location>
</feature>
<dbReference type="InterPro" id="IPR011009">
    <property type="entry name" value="Kinase-like_dom_sf"/>
</dbReference>
<feature type="domain" description="SH3" evidence="12">
    <location>
        <begin position="2315"/>
        <end position="2378"/>
    </location>
</feature>
<evidence type="ECO:0000256" key="5">
    <source>
        <dbReference type="ARBA" id="ARBA00022553"/>
    </source>
</evidence>
<dbReference type="PROSITE" id="PS50010">
    <property type="entry name" value="DH_2"/>
    <property type="match status" value="2"/>
</dbReference>
<dbReference type="InterPro" id="IPR001849">
    <property type="entry name" value="PH_domain"/>
</dbReference>
<feature type="domain" description="Protein kinase" evidence="15">
    <location>
        <begin position="2689"/>
        <end position="2941"/>
    </location>
</feature>
<comment type="subcellular location">
    <subcellularLocation>
        <location evidence="1">Cytoplasm</location>
    </subcellularLocation>
</comment>
<keyword evidence="7 10" id="KW-0547">Nucleotide-binding</keyword>
<dbReference type="CDD" id="cd00063">
    <property type="entry name" value="FN3"/>
    <property type="match status" value="1"/>
</dbReference>
<evidence type="ECO:0000256" key="3">
    <source>
        <dbReference type="ARBA" id="ARBA00022443"/>
    </source>
</evidence>
<dbReference type="SUPFAM" id="SSF56112">
    <property type="entry name" value="Protein kinase-like (PK-like)"/>
    <property type="match status" value="1"/>
</dbReference>
<evidence type="ECO:0000313" key="19">
    <source>
        <dbReference type="RefSeq" id="XP_065656253.1"/>
    </source>
</evidence>
<dbReference type="Gene3D" id="1.10.510.10">
    <property type="entry name" value="Transferase(Phosphotransferase) domain 1"/>
    <property type="match status" value="1"/>
</dbReference>
<evidence type="ECO:0000256" key="6">
    <source>
        <dbReference type="ARBA" id="ARBA00022658"/>
    </source>
</evidence>
<dbReference type="Pfam" id="PF00621">
    <property type="entry name" value="RhoGEF"/>
    <property type="match status" value="2"/>
</dbReference>
<evidence type="ECO:0000256" key="11">
    <source>
        <dbReference type="SAM" id="MobiDB-lite"/>
    </source>
</evidence>
<evidence type="ECO:0000259" key="17">
    <source>
        <dbReference type="PROSITE" id="PS50853"/>
    </source>
</evidence>
<dbReference type="InterPro" id="IPR000719">
    <property type="entry name" value="Prot_kinase_dom"/>
</dbReference>
<feature type="compositionally biased region" description="Polar residues" evidence="11">
    <location>
        <begin position="1822"/>
        <end position="1837"/>
    </location>
</feature>
<dbReference type="InterPro" id="IPR013783">
    <property type="entry name" value="Ig-like_fold"/>
</dbReference>
<evidence type="ECO:0000259" key="12">
    <source>
        <dbReference type="PROSITE" id="PS50002"/>
    </source>
</evidence>
<dbReference type="SUPFAM" id="SSF49265">
    <property type="entry name" value="Fibronectin type III"/>
    <property type="match status" value="1"/>
</dbReference>
<dbReference type="SUPFAM" id="SSF48065">
    <property type="entry name" value="DBL homology domain (DH-domain)"/>
    <property type="match status" value="2"/>
</dbReference>